<feature type="transmembrane region" description="Helical" evidence="1">
    <location>
        <begin position="86"/>
        <end position="106"/>
    </location>
</feature>
<evidence type="ECO:0000259" key="2">
    <source>
        <dbReference type="Pfam" id="PF06724"/>
    </source>
</evidence>
<feature type="domain" description="DUF1206" evidence="2">
    <location>
        <begin position="127"/>
        <end position="196"/>
    </location>
</feature>
<evidence type="ECO:0000313" key="4">
    <source>
        <dbReference type="Proteomes" id="UP001060275"/>
    </source>
</evidence>
<evidence type="ECO:0000256" key="1">
    <source>
        <dbReference type="SAM" id="Phobius"/>
    </source>
</evidence>
<feature type="transmembrane region" description="Helical" evidence="1">
    <location>
        <begin position="175"/>
        <end position="196"/>
    </location>
</feature>
<keyword evidence="1" id="KW-0812">Transmembrane</keyword>
<keyword evidence="1" id="KW-1133">Transmembrane helix</keyword>
<protein>
    <submittedName>
        <fullName evidence="3">DUF1206 domain-containing protein</fullName>
    </submittedName>
</protein>
<organism evidence="3 4">
    <name type="scientific">Devosia ureilytica</name>
    <dbReference type="NCBI Taxonomy" id="2952754"/>
    <lineage>
        <taxon>Bacteria</taxon>
        <taxon>Pseudomonadati</taxon>
        <taxon>Pseudomonadota</taxon>
        <taxon>Alphaproteobacteria</taxon>
        <taxon>Hyphomicrobiales</taxon>
        <taxon>Devosiaceae</taxon>
        <taxon>Devosia</taxon>
    </lineage>
</organism>
<keyword evidence="1" id="KW-0472">Membrane</keyword>
<evidence type="ECO:0000313" key="3">
    <source>
        <dbReference type="EMBL" id="MCP8889052.1"/>
    </source>
</evidence>
<feature type="domain" description="DUF1206" evidence="2">
    <location>
        <begin position="44"/>
        <end position="110"/>
    </location>
</feature>
<dbReference type="Proteomes" id="UP001060275">
    <property type="component" value="Unassembled WGS sequence"/>
</dbReference>
<gene>
    <name evidence="3" type="ORF">NF348_18230</name>
</gene>
<dbReference type="EMBL" id="JAMWDU010000010">
    <property type="protein sequence ID" value="MCP8889052.1"/>
    <property type="molecule type" value="Genomic_DNA"/>
</dbReference>
<feature type="transmembrane region" description="Helical" evidence="1">
    <location>
        <begin position="217"/>
        <end position="241"/>
    </location>
</feature>
<name>A0A9Q4ATA2_9HYPH</name>
<sequence>MAVTFDPLCIRGRRNGWALISIKGQTSKAVPALTRMILEALPRIGYAARGVVYILLGSLALTSALWGGGGAEGSSEAFSSLLGLPFGRVMLALVAVGLLGYVLWKLAQGLLNADHRDKNLQGLAIRAGNLISGGANLVLMFSAASLALNLGQNGGSGRGEEAASAWLLQQPFGPLLLGLVAGGVLAAGGAQFWYGLSHGYRKRMPLPQSKKFWMDPLSAFGLMARGTVFAIIAGFLFYAAFTVSPDQAGGIKEALDYVYALPYGRILYGVMALGLSAFGLYGILQSRYRRVDPPDLADIRAAAPV</sequence>
<dbReference type="InterPro" id="IPR009597">
    <property type="entry name" value="DUF1206"/>
</dbReference>
<proteinExistence type="predicted"/>
<feature type="domain" description="DUF1206" evidence="2">
    <location>
        <begin position="220"/>
        <end position="289"/>
    </location>
</feature>
<feature type="transmembrane region" description="Helical" evidence="1">
    <location>
        <begin position="46"/>
        <end position="66"/>
    </location>
</feature>
<reference evidence="3" key="1">
    <citation type="submission" date="2022-06" db="EMBL/GenBank/DDBJ databases">
        <title>Devosia sp. XJ19-45 genome assembly.</title>
        <authorList>
            <person name="Li B."/>
            <person name="Cai M."/>
            <person name="Nie G."/>
            <person name="Li W."/>
        </authorList>
    </citation>
    <scope>NUCLEOTIDE SEQUENCE</scope>
    <source>
        <strain evidence="3">XJ19-45</strain>
    </source>
</reference>
<feature type="transmembrane region" description="Helical" evidence="1">
    <location>
        <begin position="127"/>
        <end position="148"/>
    </location>
</feature>
<accession>A0A9Q4ATA2</accession>
<dbReference type="AlphaFoldDB" id="A0A9Q4ATA2"/>
<keyword evidence="4" id="KW-1185">Reference proteome</keyword>
<feature type="transmembrane region" description="Helical" evidence="1">
    <location>
        <begin position="266"/>
        <end position="284"/>
    </location>
</feature>
<dbReference type="Pfam" id="PF06724">
    <property type="entry name" value="DUF1206"/>
    <property type="match status" value="3"/>
</dbReference>
<dbReference type="RefSeq" id="WP_254676202.1">
    <property type="nucleotide sequence ID" value="NZ_JAMWDU010000010.1"/>
</dbReference>
<comment type="caution">
    <text evidence="3">The sequence shown here is derived from an EMBL/GenBank/DDBJ whole genome shotgun (WGS) entry which is preliminary data.</text>
</comment>